<evidence type="ECO:0000256" key="2">
    <source>
        <dbReference type="ARBA" id="ARBA00006843"/>
    </source>
</evidence>
<accession>A0A6S7J9R6</accession>
<evidence type="ECO:0000256" key="5">
    <source>
        <dbReference type="ARBA" id="ARBA00023136"/>
    </source>
</evidence>
<comment type="caution">
    <text evidence="6">The sequence shown here is derived from an EMBL/GenBank/DDBJ whole genome shotgun (WGS) entry which is preliminary data.</text>
</comment>
<dbReference type="InterPro" id="IPR007593">
    <property type="entry name" value="CD225/Dispanin_fam"/>
</dbReference>
<dbReference type="GO" id="GO:0016020">
    <property type="term" value="C:membrane"/>
    <property type="evidence" value="ECO:0007669"/>
    <property type="project" value="UniProtKB-SubCell"/>
</dbReference>
<name>A0A6S7J9R6_PARCT</name>
<keyword evidence="4" id="KW-1133">Transmembrane helix</keyword>
<keyword evidence="3" id="KW-0812">Transmembrane</keyword>
<evidence type="ECO:0000256" key="4">
    <source>
        <dbReference type="ARBA" id="ARBA00022989"/>
    </source>
</evidence>
<dbReference type="AlphaFoldDB" id="A0A6S7J9R6"/>
<dbReference type="PANTHER" id="PTHR14948:SF44">
    <property type="entry name" value="PROLINE-RICH TRANSMEMBRANE PROTEIN 1-LIKE"/>
    <property type="match status" value="1"/>
</dbReference>
<proteinExistence type="inferred from homology"/>
<keyword evidence="5" id="KW-0472">Membrane</keyword>
<dbReference type="OrthoDB" id="5982478at2759"/>
<protein>
    <submittedName>
        <fullName evidence="6">Tumor suppressor candidate 5 homolog</fullName>
    </submittedName>
</protein>
<organism evidence="6 7">
    <name type="scientific">Paramuricea clavata</name>
    <name type="common">Red gorgonian</name>
    <name type="synonym">Violescent sea-whip</name>
    <dbReference type="NCBI Taxonomy" id="317549"/>
    <lineage>
        <taxon>Eukaryota</taxon>
        <taxon>Metazoa</taxon>
        <taxon>Cnidaria</taxon>
        <taxon>Anthozoa</taxon>
        <taxon>Octocorallia</taxon>
        <taxon>Malacalcyonacea</taxon>
        <taxon>Plexauridae</taxon>
        <taxon>Paramuricea</taxon>
    </lineage>
</organism>
<dbReference type="EMBL" id="CACRXK020014788">
    <property type="protein sequence ID" value="CAB4027417.1"/>
    <property type="molecule type" value="Genomic_DNA"/>
</dbReference>
<gene>
    <name evidence="6" type="ORF">PACLA_8A023315</name>
</gene>
<evidence type="ECO:0000313" key="6">
    <source>
        <dbReference type="EMBL" id="CAB4027417.1"/>
    </source>
</evidence>
<evidence type="ECO:0000256" key="3">
    <source>
        <dbReference type="ARBA" id="ARBA00022692"/>
    </source>
</evidence>
<dbReference type="Pfam" id="PF04505">
    <property type="entry name" value="CD225"/>
    <property type="match status" value="1"/>
</dbReference>
<reference evidence="6" key="1">
    <citation type="submission" date="2020-04" db="EMBL/GenBank/DDBJ databases">
        <authorList>
            <person name="Alioto T."/>
            <person name="Alioto T."/>
            <person name="Gomez Garrido J."/>
        </authorList>
    </citation>
    <scope>NUCLEOTIDE SEQUENCE</scope>
    <source>
        <strain evidence="6">A484AB</strain>
    </source>
</reference>
<comment type="subcellular location">
    <subcellularLocation>
        <location evidence="1">Membrane</location>
    </subcellularLocation>
</comment>
<keyword evidence="7" id="KW-1185">Reference proteome</keyword>
<evidence type="ECO:0000256" key="1">
    <source>
        <dbReference type="ARBA" id="ARBA00004370"/>
    </source>
</evidence>
<evidence type="ECO:0000313" key="7">
    <source>
        <dbReference type="Proteomes" id="UP001152795"/>
    </source>
</evidence>
<dbReference type="InterPro" id="IPR051423">
    <property type="entry name" value="CD225/Dispanin"/>
</dbReference>
<comment type="similarity">
    <text evidence="2">Belongs to the CD225/Dispanin family.</text>
</comment>
<sequence>MDGGSYPMQDKSRQVQGGHMPSAPPNYVANVHQPAGGIIQAPVIPYNNEHVEQPSGDTVVLIPSQATYISDYMSLSICTCLCCFPPVGIVAIVLSCMVGSSIRDGDLERAKIFSKWAKYMSFATIILGVITYTILIII</sequence>
<dbReference type="PANTHER" id="PTHR14948">
    <property type="entry name" value="NG5"/>
    <property type="match status" value="1"/>
</dbReference>
<dbReference type="Proteomes" id="UP001152795">
    <property type="component" value="Unassembled WGS sequence"/>
</dbReference>